<protein>
    <submittedName>
        <fullName evidence="2">Uncharacterized protein</fullName>
    </submittedName>
</protein>
<dbReference type="EMBL" id="ASHM01037453">
    <property type="protein sequence ID" value="PNX80192.1"/>
    <property type="molecule type" value="Genomic_DNA"/>
</dbReference>
<gene>
    <name evidence="2" type="ORF">L195_g036189</name>
</gene>
<evidence type="ECO:0000313" key="2">
    <source>
        <dbReference type="EMBL" id="PNX80192.1"/>
    </source>
</evidence>
<reference evidence="2 3" key="2">
    <citation type="journal article" date="2017" name="Front. Plant Sci.">
        <title>Gene Classification and Mining of Molecular Markers Useful in Red Clover (Trifolium pratense) Breeding.</title>
        <authorList>
            <person name="Istvanek J."/>
            <person name="Dluhosova J."/>
            <person name="Dluhos P."/>
            <person name="Patkova L."/>
            <person name="Nedelnik J."/>
            <person name="Repkova J."/>
        </authorList>
    </citation>
    <scope>NUCLEOTIDE SEQUENCE [LARGE SCALE GENOMIC DNA]</scope>
    <source>
        <strain evidence="3">cv. Tatra</strain>
        <tissue evidence="2">Young leaves</tissue>
    </source>
</reference>
<organism evidence="2 3">
    <name type="scientific">Trifolium pratense</name>
    <name type="common">Red clover</name>
    <dbReference type="NCBI Taxonomy" id="57577"/>
    <lineage>
        <taxon>Eukaryota</taxon>
        <taxon>Viridiplantae</taxon>
        <taxon>Streptophyta</taxon>
        <taxon>Embryophyta</taxon>
        <taxon>Tracheophyta</taxon>
        <taxon>Spermatophyta</taxon>
        <taxon>Magnoliopsida</taxon>
        <taxon>eudicotyledons</taxon>
        <taxon>Gunneridae</taxon>
        <taxon>Pentapetalae</taxon>
        <taxon>rosids</taxon>
        <taxon>fabids</taxon>
        <taxon>Fabales</taxon>
        <taxon>Fabaceae</taxon>
        <taxon>Papilionoideae</taxon>
        <taxon>50 kb inversion clade</taxon>
        <taxon>NPAAA clade</taxon>
        <taxon>Hologalegina</taxon>
        <taxon>IRL clade</taxon>
        <taxon>Trifolieae</taxon>
        <taxon>Trifolium</taxon>
    </lineage>
</organism>
<feature type="region of interest" description="Disordered" evidence="1">
    <location>
        <begin position="85"/>
        <end position="104"/>
    </location>
</feature>
<dbReference type="Proteomes" id="UP000236291">
    <property type="component" value="Unassembled WGS sequence"/>
</dbReference>
<accession>A0A2K3LNS8</accession>
<evidence type="ECO:0000256" key="1">
    <source>
        <dbReference type="SAM" id="MobiDB-lite"/>
    </source>
</evidence>
<proteinExistence type="predicted"/>
<sequence>MGLTLYLGMNKGNVACHKNKASFGTLPREGCLPSRASRDEAFWQIQVNFGAPNPVTDEKAYGVKGSVYVVTLPAFKRCLEDMPLDTSDDLIEDPPPAGDKRQPS</sequence>
<dbReference type="PANTHER" id="PTHR48161:SF1">
    <property type="entry name" value="(RAPE) HYPOTHETICAL PROTEIN"/>
    <property type="match status" value="1"/>
</dbReference>
<comment type="caution">
    <text evidence="2">The sequence shown here is derived from an EMBL/GenBank/DDBJ whole genome shotgun (WGS) entry which is preliminary data.</text>
</comment>
<dbReference type="AlphaFoldDB" id="A0A2K3LNS8"/>
<reference evidence="2 3" key="1">
    <citation type="journal article" date="2014" name="Am. J. Bot.">
        <title>Genome assembly and annotation for red clover (Trifolium pratense; Fabaceae).</title>
        <authorList>
            <person name="Istvanek J."/>
            <person name="Jaros M."/>
            <person name="Krenek A."/>
            <person name="Repkova J."/>
        </authorList>
    </citation>
    <scope>NUCLEOTIDE SEQUENCE [LARGE SCALE GENOMIC DNA]</scope>
    <source>
        <strain evidence="3">cv. Tatra</strain>
        <tissue evidence="2">Young leaves</tissue>
    </source>
</reference>
<evidence type="ECO:0000313" key="3">
    <source>
        <dbReference type="Proteomes" id="UP000236291"/>
    </source>
</evidence>
<name>A0A2K3LNS8_TRIPR</name>
<dbReference type="PANTHER" id="PTHR48161">
    <property type="entry name" value="BNACNNG12870D PROTEIN"/>
    <property type="match status" value="1"/>
</dbReference>